<dbReference type="InterPro" id="IPR009050">
    <property type="entry name" value="Globin-like_sf"/>
</dbReference>
<organism evidence="6 7">
    <name type="scientific">Azospirillum doebereinerae</name>
    <dbReference type="NCBI Taxonomy" id="92933"/>
    <lineage>
        <taxon>Bacteria</taxon>
        <taxon>Pseudomonadati</taxon>
        <taxon>Pseudomonadota</taxon>
        <taxon>Alphaproteobacteria</taxon>
        <taxon>Rhodospirillales</taxon>
        <taxon>Azospirillaceae</taxon>
        <taxon>Azospirillum</taxon>
    </lineage>
</organism>
<protein>
    <submittedName>
        <fullName evidence="6">Globin-coupled sensor protein</fullName>
    </submittedName>
</protein>
<dbReference type="GO" id="GO:0006935">
    <property type="term" value="P:chemotaxis"/>
    <property type="evidence" value="ECO:0007669"/>
    <property type="project" value="InterPro"/>
</dbReference>
<dbReference type="Gene3D" id="1.10.287.950">
    <property type="entry name" value="Methyl-accepting chemotaxis protein"/>
    <property type="match status" value="1"/>
</dbReference>
<dbReference type="Gene3D" id="1.10.490.10">
    <property type="entry name" value="Globins"/>
    <property type="match status" value="1"/>
</dbReference>
<dbReference type="GO" id="GO:0004888">
    <property type="term" value="F:transmembrane signaling receptor activity"/>
    <property type="evidence" value="ECO:0007669"/>
    <property type="project" value="InterPro"/>
</dbReference>
<dbReference type="Pfam" id="PF11563">
    <property type="entry name" value="Protoglobin"/>
    <property type="match status" value="1"/>
</dbReference>
<gene>
    <name evidence="6" type="ORF">EJ913_19065</name>
</gene>
<dbReference type="InterPro" id="IPR044398">
    <property type="entry name" value="Globin-sensor_dom"/>
</dbReference>
<comment type="caution">
    <text evidence="6">The sequence shown here is derived from an EMBL/GenBank/DDBJ whole genome shotgun (WGS) entry which is preliminary data.</text>
</comment>
<proteinExistence type="inferred from homology"/>
<dbReference type="GO" id="GO:0019825">
    <property type="term" value="F:oxygen binding"/>
    <property type="evidence" value="ECO:0007669"/>
    <property type="project" value="InterPro"/>
</dbReference>
<dbReference type="SUPFAM" id="SSF46458">
    <property type="entry name" value="Globin-like"/>
    <property type="match status" value="1"/>
</dbReference>
<dbReference type="InterPro" id="IPR012292">
    <property type="entry name" value="Globin/Proto"/>
</dbReference>
<evidence type="ECO:0000256" key="4">
    <source>
        <dbReference type="SAM" id="MobiDB-lite"/>
    </source>
</evidence>
<dbReference type="OrthoDB" id="266313at2"/>
<evidence type="ECO:0000256" key="3">
    <source>
        <dbReference type="PROSITE-ProRule" id="PRU00284"/>
    </source>
</evidence>
<keyword evidence="1 3" id="KW-0807">Transducer</keyword>
<dbReference type="GO" id="GO:0016020">
    <property type="term" value="C:membrane"/>
    <property type="evidence" value="ECO:0007669"/>
    <property type="project" value="InterPro"/>
</dbReference>
<evidence type="ECO:0000313" key="6">
    <source>
        <dbReference type="EMBL" id="RUQ67779.1"/>
    </source>
</evidence>
<evidence type="ECO:0000313" key="7">
    <source>
        <dbReference type="Proteomes" id="UP000280346"/>
    </source>
</evidence>
<dbReference type="CDD" id="cd01068">
    <property type="entry name" value="globin_sensor"/>
    <property type="match status" value="1"/>
</dbReference>
<accession>A0A3S0WXG4</accession>
<evidence type="ECO:0000259" key="5">
    <source>
        <dbReference type="PROSITE" id="PS50111"/>
    </source>
</evidence>
<dbReference type="PROSITE" id="PS50111">
    <property type="entry name" value="CHEMOTAXIS_TRANSDUC_2"/>
    <property type="match status" value="1"/>
</dbReference>
<comment type="similarity">
    <text evidence="2">Belongs to the methyl-accepting chemotaxis (MCP) protein family.</text>
</comment>
<dbReference type="InterPro" id="IPR039379">
    <property type="entry name" value="Protoglobin_sensor_dom"/>
</dbReference>
<dbReference type="Proteomes" id="UP000280346">
    <property type="component" value="Unassembled WGS sequence"/>
</dbReference>
<dbReference type="Pfam" id="PF00015">
    <property type="entry name" value="MCPsignal"/>
    <property type="match status" value="1"/>
</dbReference>
<dbReference type="EMBL" id="RZIJ01000016">
    <property type="protein sequence ID" value="RUQ67779.1"/>
    <property type="molecule type" value="Genomic_DNA"/>
</dbReference>
<reference evidence="6 7" key="1">
    <citation type="submission" date="2018-12" db="EMBL/GenBank/DDBJ databases">
        <authorList>
            <person name="Yang Y."/>
        </authorList>
    </citation>
    <scope>NUCLEOTIDE SEQUENCE [LARGE SCALE GENOMIC DNA]</scope>
    <source>
        <strain evidence="6 7">GSF71</strain>
    </source>
</reference>
<dbReference type="PANTHER" id="PTHR32089">
    <property type="entry name" value="METHYL-ACCEPTING CHEMOTAXIS PROTEIN MCPB"/>
    <property type="match status" value="1"/>
</dbReference>
<dbReference type="PANTHER" id="PTHR32089:SF112">
    <property type="entry name" value="LYSOZYME-LIKE PROTEIN-RELATED"/>
    <property type="match status" value="1"/>
</dbReference>
<dbReference type="AlphaFoldDB" id="A0A3S0WXG4"/>
<evidence type="ECO:0000256" key="1">
    <source>
        <dbReference type="ARBA" id="ARBA00023224"/>
    </source>
</evidence>
<dbReference type="GO" id="GO:0007165">
    <property type="term" value="P:signal transduction"/>
    <property type="evidence" value="ECO:0007669"/>
    <property type="project" value="UniProtKB-KW"/>
</dbReference>
<dbReference type="RefSeq" id="WP_127000779.1">
    <property type="nucleotide sequence ID" value="NZ_JBNPXW010000014.1"/>
</dbReference>
<dbReference type="GO" id="GO:0020037">
    <property type="term" value="F:heme binding"/>
    <property type="evidence" value="ECO:0007669"/>
    <property type="project" value="InterPro"/>
</dbReference>
<dbReference type="InterPro" id="IPR004090">
    <property type="entry name" value="Chemotax_Me-accpt_rcpt"/>
</dbReference>
<dbReference type="SUPFAM" id="SSF58104">
    <property type="entry name" value="Methyl-accepting chemotaxis protein (MCP) signaling domain"/>
    <property type="match status" value="1"/>
</dbReference>
<evidence type="ECO:0000256" key="2">
    <source>
        <dbReference type="ARBA" id="ARBA00029447"/>
    </source>
</evidence>
<dbReference type="InterPro" id="IPR004089">
    <property type="entry name" value="MCPsignal_dom"/>
</dbReference>
<dbReference type="PRINTS" id="PR00260">
    <property type="entry name" value="CHEMTRNSDUCR"/>
</dbReference>
<sequence>MSVVSTNGQARRLATFNITADDLSLLRGNRDFAERRLPTLLADWHRLFASWPEIQAALMLPEVHAARVDHWTRAASGRIDDGFEESAKRLATAFYKNGVPAYAVALCHATVSTGIVRELGLTEDGSGGMIGGLLGSGARRTRAAMLGALTRVTWLDLELLLETYQTAEEDSKRAAMERLAGNFESSVKAIVESTVAASNQMQTHAQRMTDIASATSRQSTQVASETEEASSSMQTVASASEELSASIGEISRNMNESSRISSAAVAEAERTKGTVSGLVDAAQRIGEVVSLINNIASQTNLLALNATIEAARAGEAGKGFAVVATEVKSLANQTAKATEDIGAQIAGMQNAAASAAEAIQGVGKTITHINEIVTSVAATVEEQTAATQEITRNVQEVAVGARRVTTSIGAVTRSSTETGGIAQEVLQSAGLLHGQADTLSRSVGDFLTRIRAAR</sequence>
<feature type="region of interest" description="Disordered" evidence="4">
    <location>
        <begin position="204"/>
        <end position="238"/>
    </location>
</feature>
<name>A0A3S0WXG4_9PROT</name>
<feature type="domain" description="Methyl-accepting transducer" evidence="5">
    <location>
        <begin position="197"/>
        <end position="433"/>
    </location>
</feature>
<dbReference type="SMART" id="SM00283">
    <property type="entry name" value="MA"/>
    <property type="match status" value="1"/>
</dbReference>
<keyword evidence="7" id="KW-1185">Reference proteome</keyword>